<dbReference type="Proteomes" id="UP001156613">
    <property type="component" value="Unassembled WGS sequence"/>
</dbReference>
<sequence>MIMLIGEFAQRAGLSQDTVRFYVRKGLLRPQTGSRGGRNPYQEFTERDLQTARIVRFGQSLGMSLKELTAINDEMVQDGLSDERAVMLMQEQIDRLAGKASEINTLIQYLRAKCQWIQSGKEEPEPSFLCIANDEE</sequence>
<protein>
    <submittedName>
        <fullName evidence="6">MerR family transcriptional regulator</fullName>
    </submittedName>
</protein>
<dbReference type="InterPro" id="IPR047057">
    <property type="entry name" value="MerR_fam"/>
</dbReference>
<dbReference type="RefSeq" id="WP_253783273.1">
    <property type="nucleotide sequence ID" value="NZ_BEWO01000014.1"/>
</dbReference>
<keyword evidence="3" id="KW-0238">DNA-binding</keyword>
<dbReference type="PANTHER" id="PTHR30204:SF69">
    <property type="entry name" value="MERR-FAMILY TRANSCRIPTIONAL REGULATOR"/>
    <property type="match status" value="1"/>
</dbReference>
<gene>
    <name evidence="6" type="primary">merR</name>
    <name evidence="6" type="ORF">GCM10010937_20980</name>
</gene>
<dbReference type="InterPro" id="IPR009061">
    <property type="entry name" value="DNA-bd_dom_put_sf"/>
</dbReference>
<dbReference type="InterPro" id="IPR000551">
    <property type="entry name" value="MerR-type_HTH_dom"/>
</dbReference>
<dbReference type="PANTHER" id="PTHR30204">
    <property type="entry name" value="REDOX-CYCLING DRUG-SENSING TRANSCRIPTIONAL ACTIVATOR SOXR"/>
    <property type="match status" value="1"/>
</dbReference>
<dbReference type="EMBL" id="BSNT01000068">
    <property type="protein sequence ID" value="GLQ60295.1"/>
    <property type="molecule type" value="Genomic_DNA"/>
</dbReference>
<dbReference type="SMART" id="SM00422">
    <property type="entry name" value="HTH_MERR"/>
    <property type="match status" value="1"/>
</dbReference>
<dbReference type="PRINTS" id="PR00040">
    <property type="entry name" value="HTHMERR"/>
</dbReference>
<evidence type="ECO:0000256" key="2">
    <source>
        <dbReference type="ARBA" id="ARBA00023015"/>
    </source>
</evidence>
<dbReference type="PROSITE" id="PS50937">
    <property type="entry name" value="HTH_MERR_2"/>
    <property type="match status" value="1"/>
</dbReference>
<keyword evidence="7" id="KW-1185">Reference proteome</keyword>
<evidence type="ECO:0000313" key="6">
    <source>
        <dbReference type="EMBL" id="GLQ60295.1"/>
    </source>
</evidence>
<keyword evidence="2" id="KW-0805">Transcription regulation</keyword>
<name>A0ABQ5WLM6_GLUJA</name>
<comment type="caution">
    <text evidence="6">The sequence shown here is derived from an EMBL/GenBank/DDBJ whole genome shotgun (WGS) entry which is preliminary data.</text>
</comment>
<evidence type="ECO:0000256" key="4">
    <source>
        <dbReference type="ARBA" id="ARBA00023163"/>
    </source>
</evidence>
<evidence type="ECO:0000256" key="1">
    <source>
        <dbReference type="ARBA" id="ARBA00022491"/>
    </source>
</evidence>
<accession>A0ABQ5WLM6</accession>
<evidence type="ECO:0000256" key="3">
    <source>
        <dbReference type="ARBA" id="ARBA00023125"/>
    </source>
</evidence>
<keyword evidence="4" id="KW-0804">Transcription</keyword>
<evidence type="ECO:0000313" key="7">
    <source>
        <dbReference type="Proteomes" id="UP001156613"/>
    </source>
</evidence>
<feature type="domain" description="HTH merR-type" evidence="5">
    <location>
        <begin position="1"/>
        <end position="74"/>
    </location>
</feature>
<dbReference type="Gene3D" id="1.10.1660.10">
    <property type="match status" value="1"/>
</dbReference>
<dbReference type="Pfam" id="PF13411">
    <property type="entry name" value="MerR_1"/>
    <property type="match status" value="1"/>
</dbReference>
<keyword evidence="1" id="KW-0678">Repressor</keyword>
<proteinExistence type="predicted"/>
<organism evidence="6 7">
    <name type="scientific">Gluconobacter japonicus</name>
    <dbReference type="NCBI Taxonomy" id="376620"/>
    <lineage>
        <taxon>Bacteria</taxon>
        <taxon>Pseudomonadati</taxon>
        <taxon>Pseudomonadota</taxon>
        <taxon>Alphaproteobacteria</taxon>
        <taxon>Acetobacterales</taxon>
        <taxon>Acetobacteraceae</taxon>
        <taxon>Gluconobacter</taxon>
    </lineage>
</organism>
<dbReference type="SUPFAM" id="SSF46955">
    <property type="entry name" value="Putative DNA-binding domain"/>
    <property type="match status" value="1"/>
</dbReference>
<evidence type="ECO:0000259" key="5">
    <source>
        <dbReference type="PROSITE" id="PS50937"/>
    </source>
</evidence>
<reference evidence="7" key="1">
    <citation type="journal article" date="2019" name="Int. J. Syst. Evol. Microbiol.">
        <title>The Global Catalogue of Microorganisms (GCM) 10K type strain sequencing project: providing services to taxonomists for standard genome sequencing and annotation.</title>
        <authorList>
            <consortium name="The Broad Institute Genomics Platform"/>
            <consortium name="The Broad Institute Genome Sequencing Center for Infectious Disease"/>
            <person name="Wu L."/>
            <person name="Ma J."/>
        </authorList>
    </citation>
    <scope>NUCLEOTIDE SEQUENCE [LARGE SCALE GENOMIC DNA]</scope>
    <source>
        <strain evidence="7">NBRC 3271</strain>
    </source>
</reference>